<gene>
    <name evidence="1" type="ORF">GCM10007854_21410</name>
</gene>
<reference evidence="1" key="2">
    <citation type="submission" date="2023-01" db="EMBL/GenBank/DDBJ databases">
        <title>Draft genome sequence of Algimonas porphyrae strain NBRC 108216.</title>
        <authorList>
            <person name="Sun Q."/>
            <person name="Mori K."/>
        </authorList>
    </citation>
    <scope>NUCLEOTIDE SEQUENCE</scope>
    <source>
        <strain evidence="1">NBRC 108216</strain>
    </source>
</reference>
<keyword evidence="2" id="KW-1185">Reference proteome</keyword>
<organism evidence="1 2">
    <name type="scientific">Algimonas porphyrae</name>
    <dbReference type="NCBI Taxonomy" id="1128113"/>
    <lineage>
        <taxon>Bacteria</taxon>
        <taxon>Pseudomonadati</taxon>
        <taxon>Pseudomonadota</taxon>
        <taxon>Alphaproteobacteria</taxon>
        <taxon>Maricaulales</taxon>
        <taxon>Robiginitomaculaceae</taxon>
        <taxon>Algimonas</taxon>
    </lineage>
</organism>
<comment type="caution">
    <text evidence="1">The sequence shown here is derived from an EMBL/GenBank/DDBJ whole genome shotgun (WGS) entry which is preliminary data.</text>
</comment>
<dbReference type="Proteomes" id="UP001161390">
    <property type="component" value="Unassembled WGS sequence"/>
</dbReference>
<name>A0ABQ5V3N0_9PROT</name>
<protein>
    <submittedName>
        <fullName evidence="1">Uncharacterized protein</fullName>
    </submittedName>
</protein>
<proteinExistence type="predicted"/>
<accession>A0ABQ5V3N0</accession>
<dbReference type="RefSeq" id="WP_284372479.1">
    <property type="nucleotide sequence ID" value="NZ_BSNJ01000004.1"/>
</dbReference>
<evidence type="ECO:0000313" key="2">
    <source>
        <dbReference type="Proteomes" id="UP001161390"/>
    </source>
</evidence>
<dbReference type="EMBL" id="BSNJ01000004">
    <property type="protein sequence ID" value="GLQ21186.1"/>
    <property type="molecule type" value="Genomic_DNA"/>
</dbReference>
<reference evidence="1" key="1">
    <citation type="journal article" date="2014" name="Int. J. Syst. Evol. Microbiol.">
        <title>Complete genome of a new Firmicutes species belonging to the dominant human colonic microbiota ('Ruminococcus bicirculans') reveals two chromosomes and a selective capacity to utilize plant glucans.</title>
        <authorList>
            <consortium name="NISC Comparative Sequencing Program"/>
            <person name="Wegmann U."/>
            <person name="Louis P."/>
            <person name="Goesmann A."/>
            <person name="Henrissat B."/>
            <person name="Duncan S.H."/>
            <person name="Flint H.J."/>
        </authorList>
    </citation>
    <scope>NUCLEOTIDE SEQUENCE</scope>
    <source>
        <strain evidence="1">NBRC 108216</strain>
    </source>
</reference>
<sequence length="131" mass="14840">MTSPAQQWWRSLFPTEAVDARQFGHRDHVRLAYRLLSQNDFIDAAAAYARGIQELATEAGAPEKFNLTITYAFMSVIAERMARKESTDVDEFLSANPDLLNKNFLIQLYPDDRLQSDLARQSFLLPSLAAS</sequence>
<evidence type="ECO:0000313" key="1">
    <source>
        <dbReference type="EMBL" id="GLQ21186.1"/>
    </source>
</evidence>